<evidence type="ECO:0000256" key="1">
    <source>
        <dbReference type="SAM" id="MobiDB-lite"/>
    </source>
</evidence>
<keyword evidence="2" id="KW-0812">Transmembrane</keyword>
<keyword evidence="2" id="KW-0472">Membrane</keyword>
<proteinExistence type="predicted"/>
<dbReference type="AlphaFoldDB" id="A0A1G9GLK5"/>
<keyword evidence="2" id="KW-1133">Transmembrane helix</keyword>
<name>A0A1G9GLK5_9ACTN</name>
<feature type="transmembrane region" description="Helical" evidence="2">
    <location>
        <begin position="221"/>
        <end position="244"/>
    </location>
</feature>
<dbReference type="Proteomes" id="UP000198662">
    <property type="component" value="Unassembled WGS sequence"/>
</dbReference>
<sequence length="346" mass="34966">MNRCDANKGGHRGRWPRAGHNGGAADGARDRGPYSGVVTDTQEQHAETAATAPAAPRPGPAALWILAVAAVLSLAGVVYSLYRLTGMADGLDDTGVMILANSLFSPIIVTVFAGAVAGVVTPRLVKGPQQALTVLGALVLGLAAGAAAYFSFSADADIALAVGLVLFGSAIAGGLFALPKRSVAVVAGLSATLLLLAFMFGRGFYEAASSVSLFSDPLDEYGALGTAIPFVAGIACGIGAFLYLRAKKAGVKLLGHLLAGALPGGIWLAATVIAQVGVEVVLNTGLNEVSPLDEAFLALSFQWQYNGSMTAMFAGALCAVLAYGLLLPKPAKAGAAKPQSKAAKKS</sequence>
<feature type="transmembrane region" description="Helical" evidence="2">
    <location>
        <begin position="132"/>
        <end position="152"/>
    </location>
</feature>
<evidence type="ECO:0000313" key="4">
    <source>
        <dbReference type="Proteomes" id="UP000198662"/>
    </source>
</evidence>
<feature type="region of interest" description="Disordered" evidence="1">
    <location>
        <begin position="1"/>
        <end position="36"/>
    </location>
</feature>
<feature type="transmembrane region" description="Helical" evidence="2">
    <location>
        <begin position="183"/>
        <end position="201"/>
    </location>
</feature>
<feature type="transmembrane region" description="Helical" evidence="2">
    <location>
        <begin position="309"/>
        <end position="327"/>
    </location>
</feature>
<feature type="transmembrane region" description="Helical" evidence="2">
    <location>
        <begin position="158"/>
        <end position="178"/>
    </location>
</feature>
<reference evidence="4" key="1">
    <citation type="submission" date="2016-10" db="EMBL/GenBank/DDBJ databases">
        <authorList>
            <person name="Varghese N."/>
            <person name="Submissions S."/>
        </authorList>
    </citation>
    <scope>NUCLEOTIDE SEQUENCE [LARGE SCALE GENOMIC DNA]</scope>
    <source>
        <strain evidence="4">CGMCC 4.3147</strain>
    </source>
</reference>
<feature type="transmembrane region" description="Helical" evidence="2">
    <location>
        <begin position="94"/>
        <end position="120"/>
    </location>
</feature>
<feature type="transmembrane region" description="Helical" evidence="2">
    <location>
        <begin position="61"/>
        <end position="82"/>
    </location>
</feature>
<evidence type="ECO:0000313" key="3">
    <source>
        <dbReference type="EMBL" id="SDL01578.1"/>
    </source>
</evidence>
<feature type="transmembrane region" description="Helical" evidence="2">
    <location>
        <begin position="256"/>
        <end position="278"/>
    </location>
</feature>
<protein>
    <submittedName>
        <fullName evidence="3">Uncharacterized protein</fullName>
    </submittedName>
</protein>
<dbReference type="STRING" id="380244.SAMN05216298_2283"/>
<accession>A0A1G9GLK5</accession>
<organism evidence="3 4">
    <name type="scientific">Glycomyces sambucus</name>
    <dbReference type="NCBI Taxonomy" id="380244"/>
    <lineage>
        <taxon>Bacteria</taxon>
        <taxon>Bacillati</taxon>
        <taxon>Actinomycetota</taxon>
        <taxon>Actinomycetes</taxon>
        <taxon>Glycomycetales</taxon>
        <taxon>Glycomycetaceae</taxon>
        <taxon>Glycomyces</taxon>
    </lineage>
</organism>
<evidence type="ECO:0000256" key="2">
    <source>
        <dbReference type="SAM" id="Phobius"/>
    </source>
</evidence>
<gene>
    <name evidence="3" type="ORF">SAMN05216298_2283</name>
</gene>
<dbReference type="EMBL" id="FNGF01000003">
    <property type="protein sequence ID" value="SDL01578.1"/>
    <property type="molecule type" value="Genomic_DNA"/>
</dbReference>
<keyword evidence="4" id="KW-1185">Reference proteome</keyword>